<feature type="compositionally biased region" description="Polar residues" evidence="7">
    <location>
        <begin position="979"/>
        <end position="990"/>
    </location>
</feature>
<feature type="compositionally biased region" description="Polar residues" evidence="7">
    <location>
        <begin position="421"/>
        <end position="432"/>
    </location>
</feature>
<feature type="compositionally biased region" description="Polar residues" evidence="7">
    <location>
        <begin position="1617"/>
        <end position="1629"/>
    </location>
</feature>
<feature type="compositionally biased region" description="Acidic residues" evidence="7">
    <location>
        <begin position="1048"/>
        <end position="1064"/>
    </location>
</feature>
<keyword evidence="6" id="KW-0539">Nucleus</keyword>
<dbReference type="Pfam" id="PF08914">
    <property type="entry name" value="Myb_Rap1"/>
    <property type="match status" value="2"/>
</dbReference>
<feature type="region of interest" description="Disordered" evidence="7">
    <location>
        <begin position="866"/>
        <end position="992"/>
    </location>
</feature>
<feature type="region of interest" description="Disordered" evidence="7">
    <location>
        <begin position="1491"/>
        <end position="1674"/>
    </location>
</feature>
<feature type="domain" description="Myb-like" evidence="8">
    <location>
        <begin position="132"/>
        <end position="192"/>
    </location>
</feature>
<feature type="compositionally biased region" description="Basic and acidic residues" evidence="7">
    <location>
        <begin position="926"/>
        <end position="937"/>
    </location>
</feature>
<feature type="compositionally biased region" description="Basic and acidic residues" evidence="7">
    <location>
        <begin position="682"/>
        <end position="714"/>
    </location>
</feature>
<dbReference type="GO" id="GO:0010833">
    <property type="term" value="P:telomere maintenance via telomere lengthening"/>
    <property type="evidence" value="ECO:0007669"/>
    <property type="project" value="TreeGrafter"/>
</dbReference>
<evidence type="ECO:0000256" key="1">
    <source>
        <dbReference type="ARBA" id="ARBA00004123"/>
    </source>
</evidence>
<gene>
    <name evidence="9" type="ORF">Pmani_004986</name>
</gene>
<feature type="compositionally biased region" description="Basic residues" evidence="7">
    <location>
        <begin position="1291"/>
        <end position="1305"/>
    </location>
</feature>
<feature type="compositionally biased region" description="Polar residues" evidence="7">
    <location>
        <begin position="1493"/>
        <end position="1505"/>
    </location>
</feature>
<feature type="compositionally biased region" description="Low complexity" evidence="7">
    <location>
        <begin position="718"/>
        <end position="729"/>
    </location>
</feature>
<feature type="compositionally biased region" description="Basic and acidic residues" evidence="7">
    <location>
        <begin position="389"/>
        <end position="420"/>
    </location>
</feature>
<dbReference type="InterPro" id="IPR015010">
    <property type="entry name" value="TERF2IP_Myb"/>
</dbReference>
<feature type="region of interest" description="Disordered" evidence="7">
    <location>
        <begin position="1291"/>
        <end position="1422"/>
    </location>
</feature>
<evidence type="ECO:0000313" key="9">
    <source>
        <dbReference type="EMBL" id="KAK4324359.1"/>
    </source>
</evidence>
<keyword evidence="4" id="KW-0158">Chromosome</keyword>
<organism evidence="9 10">
    <name type="scientific">Petrolisthes manimaculis</name>
    <dbReference type="NCBI Taxonomy" id="1843537"/>
    <lineage>
        <taxon>Eukaryota</taxon>
        <taxon>Metazoa</taxon>
        <taxon>Ecdysozoa</taxon>
        <taxon>Arthropoda</taxon>
        <taxon>Crustacea</taxon>
        <taxon>Multicrustacea</taxon>
        <taxon>Malacostraca</taxon>
        <taxon>Eumalacostraca</taxon>
        <taxon>Eucarida</taxon>
        <taxon>Decapoda</taxon>
        <taxon>Pleocyemata</taxon>
        <taxon>Anomura</taxon>
        <taxon>Galatheoidea</taxon>
        <taxon>Porcellanidae</taxon>
        <taxon>Petrolisthes</taxon>
    </lineage>
</organism>
<dbReference type="InterPro" id="IPR001005">
    <property type="entry name" value="SANT/Myb"/>
</dbReference>
<evidence type="ECO:0000256" key="5">
    <source>
        <dbReference type="ARBA" id="ARBA00022895"/>
    </source>
</evidence>
<dbReference type="Gene3D" id="1.10.10.60">
    <property type="entry name" value="Homeodomain-like"/>
    <property type="match status" value="3"/>
</dbReference>
<feature type="compositionally biased region" description="Polar residues" evidence="7">
    <location>
        <begin position="508"/>
        <end position="536"/>
    </location>
</feature>
<comment type="subcellular location">
    <subcellularLocation>
        <location evidence="2">Chromosome</location>
        <location evidence="2">Telomere</location>
    </subcellularLocation>
    <subcellularLocation>
        <location evidence="1">Nucleus</location>
    </subcellularLocation>
</comment>
<feature type="region of interest" description="Disordered" evidence="7">
    <location>
        <begin position="488"/>
        <end position="595"/>
    </location>
</feature>
<sequence>MQFSMRLCREWEKLYEEITKCGGNLTTGKGPHTIRLLPSDDCITSSHGDNFKSQYIYDCIKEGRVLPIGDYRVEKHSYYDDQINPMEILMGIHSWSDCQPVNSRQKVQVTDDTFFDEMEPSPRTSRARAPTTSKFNRGAYTHKERKAIVDYIIKHKRFREVKGNTVWKRLESEQVCPGRTWQSMKEHYRRYIIYNLAQFKIEGSIVRRLLQPFAAVPSHLKNSSSKNNEEEIEEDEDEEEIEEEEEEEDEVEVEEEEEEELEIQVPATPPKKSSHEKSPRTVKESRTHSPENMEEEQAEGRECTVQEKRVGSSETRDQEEQVGSDITGDKEKQAQIRNPEAQAKSRESEALIERAGSTRNENKFQMKKRQRIDQEEWSENSQSSINSEDPIKTKSTDLEKQAKKGNRKNEKELKKTEKRGTISNKNTSSTLQEVRGESVPVIENQRQEDLCCAETNVDDQMLHQAAECSHVSSSQSVINQRIQECNNNKAAGVSKQKEPVKNSDRADSLTTDDYSCGSSTPLSNKQIQKNNDTNDGATKFKNPSKGIENTQQITGQDAPLTELTPTLNSHECDEVPRKDYDGKTVSSGDDSSSFKSPKYMVYIPCYTSNDNEEDGKDINSSPSLLENTIVSTEHQDMRVSPEEVFPDGEEIPSIKNPEDQCSDKVQTGTQRVLVSQPCHSQSVKEKKIKDKSPSKPKDSTIDINASKHCDDNHVSQHSSATDAFTSAASGETDLYESAQDTVEENRHTSPVSNCKQAMELPNVDFLSVFFSDGDGSDNLSGILLDVEEELDLHIQSSSNENANAASSFQVEKATDNVCGLPNEKAEGYQDRIMENYQDETRSSLHGRVLEKKLSCTDTSCQLSIKEEKKDNAELSSTNEELAQSEGGLPVRDERRARGKGEPGGRKQYSRVRRSKSEASTSSDSSAENHHGYPDTLHKTSKRISLQSGRRKCTNRDKIAPKKKKKKLVVRRKMEASARCGNSSAGESDNPVQRWVPKGRQMLKNKQIQYPTVTLSSNSSKKEIDEDSSSITNNRTKKLMELPPVIQETSEEPETMTEKEEECDSESSYLTSSDLVSNFDSFSGRFDRTFEPKNGCVLGQPRKGSRVRVHRLKGSGYTIQEDLNILEYIEKNRAFHRVGGREMWQEMENSSTFNHRTWHSLKERFRKRIMSRLHTYLQFGLEQESLDKFIKRINIKPEEPLQRAVEFVTYRQPYSHVEDSRIVAFIKSTKRYSEVSGKSMWQLMALSEPVLKGRTWLSLKERFRKSILPRIDTFSVTRVEVDHFENKTVFKKRRKAASPAKKKASDKKKSNCPYDYEETNKHGKRTDSMIDLKLKRSSKAKYQPIQNARNKYDEEDESEYKDDHDHPSTSGYLPSQEYSSLETESEEATQIDKPTRFRRRRISNRGSSNDMPQKKRLFNSNSSPVCNALPLHTPFTLNTSMRGMRGHLKKKKQLKLTITNLSEDEHKKKNCSKLKDEERVRLVTDWLSKKKNQAVGTKRNNYSDQSPKQKESVIASVPEQEKEAPIGDVNRVSGDDDSSSDTKVNDKPKRGKGAATEIDEKSDICTRQSHKAIPSGETEGERQAVKRDSKTNDHEDGCEQEITIKKVGGSMRKRQKTQDSTSVTPQTGTRNETHMMEVDAQSRISDIESRHEEETTVDTCKGGEASTEPSNSAALKTIQKCNLEKESRGSTSNSSIIDVEIFSDSKGIDSVKSNAKVKKRSGRSKKAFKYSDENRKSARLSGKMTLPRAKLRKKEVKKL</sequence>
<feature type="compositionally biased region" description="Polar residues" evidence="7">
    <location>
        <begin position="618"/>
        <end position="632"/>
    </location>
</feature>
<feature type="region of interest" description="Disordered" evidence="7">
    <location>
        <begin position="1011"/>
        <end position="1070"/>
    </location>
</feature>
<feature type="compositionally biased region" description="Basic and acidic residues" evidence="7">
    <location>
        <begin position="298"/>
        <end position="319"/>
    </location>
</feature>
<comment type="similarity">
    <text evidence="3">Belongs to the RAP1 family.</text>
</comment>
<name>A0AAE1QD38_9EUCA</name>
<feature type="compositionally biased region" description="Basic and acidic residues" evidence="7">
    <location>
        <begin position="1317"/>
        <end position="1333"/>
    </location>
</feature>
<feature type="compositionally biased region" description="Basic and acidic residues" evidence="7">
    <location>
        <begin position="273"/>
        <end position="291"/>
    </location>
</feature>
<feature type="compositionally biased region" description="Basic and acidic residues" evidence="7">
    <location>
        <begin position="1644"/>
        <end position="1653"/>
    </location>
</feature>
<dbReference type="PROSITE" id="PS50090">
    <property type="entry name" value="MYB_LIKE"/>
    <property type="match status" value="1"/>
</dbReference>
<dbReference type="GO" id="GO:0042162">
    <property type="term" value="F:telomeric DNA binding"/>
    <property type="evidence" value="ECO:0007669"/>
    <property type="project" value="TreeGrafter"/>
</dbReference>
<feature type="compositionally biased region" description="Basic and acidic residues" evidence="7">
    <location>
        <begin position="343"/>
        <end position="352"/>
    </location>
</feature>
<dbReference type="CDD" id="cd11655">
    <property type="entry name" value="rap1_myb-like"/>
    <property type="match status" value="2"/>
</dbReference>
<feature type="compositionally biased region" description="Basic residues" evidence="7">
    <location>
        <begin position="1748"/>
        <end position="1758"/>
    </location>
</feature>
<evidence type="ECO:0000256" key="6">
    <source>
        <dbReference type="ARBA" id="ARBA00023242"/>
    </source>
</evidence>
<dbReference type="InterPro" id="IPR039595">
    <property type="entry name" value="TE2IP/Rap1"/>
</dbReference>
<keyword evidence="5" id="KW-0779">Telomere</keyword>
<dbReference type="PANTHER" id="PTHR16466">
    <property type="entry name" value="TELOMERE REPEAT-BINDING FACTOR 2-INTERACTING PROTEIN 1"/>
    <property type="match status" value="1"/>
</dbReference>
<feature type="compositionally biased region" description="Basic and acidic residues" evidence="7">
    <location>
        <begin position="890"/>
        <end position="904"/>
    </location>
</feature>
<feature type="compositionally biased region" description="Basic residues" evidence="7">
    <location>
        <begin position="960"/>
        <end position="970"/>
    </location>
</feature>
<feature type="compositionally biased region" description="Polar residues" evidence="7">
    <location>
        <begin position="663"/>
        <end position="679"/>
    </location>
</feature>
<feature type="region of interest" description="Disordered" evidence="7">
    <location>
        <begin position="607"/>
        <end position="754"/>
    </location>
</feature>
<dbReference type="PANTHER" id="PTHR16466:SF6">
    <property type="entry name" value="TELOMERIC REPEAT-BINDING FACTOR 2-INTERACTING PROTEIN 1"/>
    <property type="match status" value="1"/>
</dbReference>
<protein>
    <recommendedName>
        <fullName evidence="8">Myb-like domain-containing protein</fullName>
    </recommendedName>
</protein>
<comment type="caution">
    <text evidence="9">The sequence shown here is derived from an EMBL/GenBank/DDBJ whole genome shotgun (WGS) entry which is preliminary data.</text>
</comment>
<reference evidence="9" key="1">
    <citation type="submission" date="2023-11" db="EMBL/GenBank/DDBJ databases">
        <title>Genome assemblies of two species of porcelain crab, Petrolisthes cinctipes and Petrolisthes manimaculis (Anomura: Porcellanidae).</title>
        <authorList>
            <person name="Angst P."/>
        </authorList>
    </citation>
    <scope>NUCLEOTIDE SEQUENCE</scope>
    <source>
        <strain evidence="9">PB745_02</strain>
        <tissue evidence="9">Gill</tissue>
    </source>
</reference>
<dbReference type="GO" id="GO:0031848">
    <property type="term" value="P:protection from non-homologous end joining at telomere"/>
    <property type="evidence" value="ECO:0007669"/>
    <property type="project" value="TreeGrafter"/>
</dbReference>
<evidence type="ECO:0000256" key="3">
    <source>
        <dbReference type="ARBA" id="ARBA00010467"/>
    </source>
</evidence>
<feature type="region of interest" description="Disordered" evidence="7">
    <location>
        <begin position="1711"/>
        <end position="1758"/>
    </location>
</feature>
<feature type="compositionally biased region" description="Low complexity" evidence="7">
    <location>
        <begin position="586"/>
        <end position="595"/>
    </location>
</feature>
<feature type="compositionally biased region" description="Basic and acidic residues" evidence="7">
    <location>
        <begin position="1578"/>
        <end position="1596"/>
    </location>
</feature>
<feature type="compositionally biased region" description="Basic residues" evidence="7">
    <location>
        <begin position="1714"/>
        <end position="1727"/>
    </location>
</feature>
<feature type="compositionally biased region" description="Basic and acidic residues" evidence="7">
    <location>
        <begin position="570"/>
        <end position="582"/>
    </location>
</feature>
<dbReference type="InterPro" id="IPR009057">
    <property type="entry name" value="Homeodomain-like_sf"/>
</dbReference>
<evidence type="ECO:0000256" key="4">
    <source>
        <dbReference type="ARBA" id="ARBA00022454"/>
    </source>
</evidence>
<feature type="compositionally biased region" description="Polar residues" evidence="7">
    <location>
        <begin position="1367"/>
        <end position="1381"/>
    </location>
</feature>
<feature type="compositionally biased region" description="Basic and acidic residues" evidence="7">
    <location>
        <begin position="495"/>
        <end position="507"/>
    </location>
</feature>
<dbReference type="SUPFAM" id="SSF46689">
    <property type="entry name" value="Homeodomain-like"/>
    <property type="match status" value="2"/>
</dbReference>
<dbReference type="GO" id="GO:0070187">
    <property type="term" value="C:shelterin complex"/>
    <property type="evidence" value="ECO:0007669"/>
    <property type="project" value="TreeGrafter"/>
</dbReference>
<evidence type="ECO:0000256" key="7">
    <source>
        <dbReference type="SAM" id="MobiDB-lite"/>
    </source>
</evidence>
<proteinExistence type="inferred from homology"/>
<dbReference type="EMBL" id="JAWZYT010000367">
    <property type="protein sequence ID" value="KAK4324359.1"/>
    <property type="molecule type" value="Genomic_DNA"/>
</dbReference>
<evidence type="ECO:0000256" key="2">
    <source>
        <dbReference type="ARBA" id="ARBA00004574"/>
    </source>
</evidence>
<evidence type="ECO:0000313" key="10">
    <source>
        <dbReference type="Proteomes" id="UP001292094"/>
    </source>
</evidence>
<accession>A0AAE1QD38</accession>
<feature type="compositionally biased region" description="Acidic residues" evidence="7">
    <location>
        <begin position="230"/>
        <end position="262"/>
    </location>
</feature>
<evidence type="ECO:0000259" key="8">
    <source>
        <dbReference type="PROSITE" id="PS50090"/>
    </source>
</evidence>
<dbReference type="Proteomes" id="UP001292094">
    <property type="component" value="Unassembled WGS sequence"/>
</dbReference>
<feature type="region of interest" description="Disordered" evidence="7">
    <location>
        <begin position="218"/>
        <end position="440"/>
    </location>
</feature>
<keyword evidence="10" id="KW-1185">Reference proteome</keyword>